<sequence length="328" mass="35375">MDAKLMVATDPGDVKKLKDVLNKEDAVAMVVVTARSKKPSEEDRLLAGNINPLLLMSARMGSWEALNNLLDSEDAKKPPMMIPTQEFLEFLAGVGRAHGRVAARDVEEGGDHQPAASLADGALLKGVTPDGDTALHAVASNGDGQDFLKYAGIIYDRDRGLLFAKNHKGDTPLHYAARAGRSEMVSHLIDLAESEGPDTKLRLLRMENELHETALHEAVRVEDGRILDQKHRRAFVNAADPAGEEKNKDDADGAPAEEKNIVKLLIGADPELANYPAVGISPLYLAIMLEKSTIALTLYDMSGGNLSYSGAHGRNALHLAILRDTGTH</sequence>
<accession>A0A9R0XF73</accession>
<organism evidence="2 3">
    <name type="scientific">Triticum turgidum subsp. durum</name>
    <name type="common">Durum wheat</name>
    <name type="synonym">Triticum durum</name>
    <dbReference type="NCBI Taxonomy" id="4567"/>
    <lineage>
        <taxon>Eukaryota</taxon>
        <taxon>Viridiplantae</taxon>
        <taxon>Streptophyta</taxon>
        <taxon>Embryophyta</taxon>
        <taxon>Tracheophyta</taxon>
        <taxon>Spermatophyta</taxon>
        <taxon>Magnoliopsida</taxon>
        <taxon>Liliopsida</taxon>
        <taxon>Poales</taxon>
        <taxon>Poaceae</taxon>
        <taxon>BOP clade</taxon>
        <taxon>Pooideae</taxon>
        <taxon>Triticodae</taxon>
        <taxon>Triticeae</taxon>
        <taxon>Triticinae</taxon>
        <taxon>Triticum</taxon>
    </lineage>
</organism>
<protein>
    <submittedName>
        <fullName evidence="2">Uncharacterized protein</fullName>
    </submittedName>
</protein>
<dbReference type="SUPFAM" id="SSF48403">
    <property type="entry name" value="Ankyrin repeat"/>
    <property type="match status" value="1"/>
</dbReference>
<evidence type="ECO:0000256" key="1">
    <source>
        <dbReference type="PROSITE-ProRule" id="PRU00023"/>
    </source>
</evidence>
<dbReference type="PANTHER" id="PTHR24121:SF25">
    <property type="entry name" value="PGG DOMAIN-CONTAINING PROTEIN"/>
    <property type="match status" value="1"/>
</dbReference>
<name>A0A9R0XF73_TRITD</name>
<dbReference type="PANTHER" id="PTHR24121">
    <property type="entry name" value="NO MECHANORECEPTOR POTENTIAL C, ISOFORM D-RELATED"/>
    <property type="match status" value="1"/>
</dbReference>
<gene>
    <name evidence="2" type="ORF">TRITD_5Bv1G183110</name>
</gene>
<proteinExistence type="predicted"/>
<dbReference type="AlphaFoldDB" id="A0A9R0XF73"/>
<dbReference type="SMART" id="SM00248">
    <property type="entry name" value="ANK"/>
    <property type="match status" value="3"/>
</dbReference>
<dbReference type="EMBL" id="LT934120">
    <property type="protein sequence ID" value="VAI35616.1"/>
    <property type="molecule type" value="Genomic_DNA"/>
</dbReference>
<dbReference type="PROSITE" id="PS50297">
    <property type="entry name" value="ANK_REP_REGION"/>
    <property type="match status" value="1"/>
</dbReference>
<dbReference type="Pfam" id="PF12796">
    <property type="entry name" value="Ank_2"/>
    <property type="match status" value="1"/>
</dbReference>
<dbReference type="Gramene" id="TRITD5Bv1G183110.1">
    <property type="protein sequence ID" value="TRITD5Bv1G183110.1"/>
    <property type="gene ID" value="TRITD5Bv1G183110"/>
</dbReference>
<dbReference type="Proteomes" id="UP000324705">
    <property type="component" value="Chromosome 5B"/>
</dbReference>
<evidence type="ECO:0000313" key="2">
    <source>
        <dbReference type="EMBL" id="VAI35616.1"/>
    </source>
</evidence>
<keyword evidence="3" id="KW-1185">Reference proteome</keyword>
<reference evidence="2 3" key="1">
    <citation type="submission" date="2017-09" db="EMBL/GenBank/DDBJ databases">
        <authorList>
            <consortium name="International Durum Wheat Genome Sequencing Consortium (IDWGSC)"/>
            <person name="Milanesi L."/>
        </authorList>
    </citation>
    <scope>NUCLEOTIDE SEQUENCE [LARGE SCALE GENOMIC DNA]</scope>
    <source>
        <strain evidence="3">cv. Svevo</strain>
    </source>
</reference>
<dbReference type="Gene3D" id="1.25.40.20">
    <property type="entry name" value="Ankyrin repeat-containing domain"/>
    <property type="match status" value="1"/>
</dbReference>
<keyword evidence="1" id="KW-0040">ANK repeat</keyword>
<dbReference type="InterPro" id="IPR002110">
    <property type="entry name" value="Ankyrin_rpt"/>
</dbReference>
<evidence type="ECO:0000313" key="3">
    <source>
        <dbReference type="Proteomes" id="UP000324705"/>
    </source>
</evidence>
<dbReference type="PROSITE" id="PS50088">
    <property type="entry name" value="ANK_REPEAT"/>
    <property type="match status" value="1"/>
</dbReference>
<dbReference type="InterPro" id="IPR036770">
    <property type="entry name" value="Ankyrin_rpt-contain_sf"/>
</dbReference>
<feature type="repeat" description="ANK" evidence="1">
    <location>
        <begin position="168"/>
        <end position="190"/>
    </location>
</feature>